<comment type="subcellular location">
    <subcellularLocation>
        <location evidence="1 14">Cell membrane</location>
        <topology evidence="1 14">Multi-pass membrane protein</topology>
    </subcellularLocation>
</comment>
<comment type="catalytic activity">
    <reaction evidence="13 14">
        <text>di-trans,octa-cis-undecaprenyl diphosphate + H2O = di-trans,octa-cis-undecaprenyl phosphate + phosphate + H(+)</text>
        <dbReference type="Rhea" id="RHEA:28094"/>
        <dbReference type="ChEBI" id="CHEBI:15377"/>
        <dbReference type="ChEBI" id="CHEBI:15378"/>
        <dbReference type="ChEBI" id="CHEBI:43474"/>
        <dbReference type="ChEBI" id="CHEBI:58405"/>
        <dbReference type="ChEBI" id="CHEBI:60392"/>
        <dbReference type="EC" id="3.6.1.27"/>
    </reaction>
</comment>
<keyword evidence="14" id="KW-0573">Peptidoglycan synthesis</keyword>
<dbReference type="PANTHER" id="PTHR30622:SF3">
    <property type="entry name" value="UNDECAPRENYL-DIPHOSPHATASE"/>
    <property type="match status" value="1"/>
</dbReference>
<feature type="transmembrane region" description="Helical" evidence="14">
    <location>
        <begin position="101"/>
        <end position="118"/>
    </location>
</feature>
<keyword evidence="6 14" id="KW-0812">Transmembrane</keyword>
<evidence type="ECO:0000256" key="10">
    <source>
        <dbReference type="ARBA" id="ARBA00023251"/>
    </source>
</evidence>
<evidence type="ECO:0000256" key="11">
    <source>
        <dbReference type="ARBA" id="ARBA00032707"/>
    </source>
</evidence>
<evidence type="ECO:0000313" key="16">
    <source>
        <dbReference type="Proteomes" id="UP000198744"/>
    </source>
</evidence>
<dbReference type="OrthoDB" id="9808289at2"/>
<dbReference type="GO" id="GO:0071555">
    <property type="term" value="P:cell wall organization"/>
    <property type="evidence" value="ECO:0007669"/>
    <property type="project" value="UniProtKB-KW"/>
</dbReference>
<dbReference type="GO" id="GO:0046677">
    <property type="term" value="P:response to antibiotic"/>
    <property type="evidence" value="ECO:0007669"/>
    <property type="project" value="UniProtKB-UniRule"/>
</dbReference>
<feature type="transmembrane region" description="Helical" evidence="14">
    <location>
        <begin position="258"/>
        <end position="282"/>
    </location>
</feature>
<evidence type="ECO:0000256" key="14">
    <source>
        <dbReference type="HAMAP-Rule" id="MF_01006"/>
    </source>
</evidence>
<dbReference type="Proteomes" id="UP000198744">
    <property type="component" value="Unassembled WGS sequence"/>
</dbReference>
<reference evidence="15 16" key="1">
    <citation type="submission" date="2016-10" db="EMBL/GenBank/DDBJ databases">
        <authorList>
            <person name="de Groot N.N."/>
        </authorList>
    </citation>
    <scope>NUCLEOTIDE SEQUENCE [LARGE SCALE GENOMIC DNA]</scope>
    <source>
        <strain evidence="15 16">DSM 8423</strain>
    </source>
</reference>
<evidence type="ECO:0000256" key="4">
    <source>
        <dbReference type="ARBA" id="ARBA00021581"/>
    </source>
</evidence>
<accession>A0A1H7ZZQ7</accession>
<keyword evidence="7 14" id="KW-0378">Hydrolase</keyword>
<evidence type="ECO:0000256" key="2">
    <source>
        <dbReference type="ARBA" id="ARBA00010621"/>
    </source>
</evidence>
<keyword evidence="8 14" id="KW-1133">Transmembrane helix</keyword>
<dbReference type="EMBL" id="FOBS01000029">
    <property type="protein sequence ID" value="SEM64162.1"/>
    <property type="molecule type" value="Genomic_DNA"/>
</dbReference>
<keyword evidence="14" id="KW-0133">Cell shape</keyword>
<evidence type="ECO:0000256" key="12">
    <source>
        <dbReference type="ARBA" id="ARBA00032932"/>
    </source>
</evidence>
<evidence type="ECO:0000313" key="15">
    <source>
        <dbReference type="EMBL" id="SEM64162.1"/>
    </source>
</evidence>
<gene>
    <name evidence="14" type="primary">uppP</name>
    <name evidence="15" type="ORF">SAMN04489760_12919</name>
</gene>
<evidence type="ECO:0000256" key="5">
    <source>
        <dbReference type="ARBA" id="ARBA00022475"/>
    </source>
</evidence>
<dbReference type="Pfam" id="PF02673">
    <property type="entry name" value="BacA"/>
    <property type="match status" value="1"/>
</dbReference>
<name>A0A1H7ZZQ7_9BACT</name>
<evidence type="ECO:0000256" key="8">
    <source>
        <dbReference type="ARBA" id="ARBA00022989"/>
    </source>
</evidence>
<dbReference type="GO" id="GO:0008360">
    <property type="term" value="P:regulation of cell shape"/>
    <property type="evidence" value="ECO:0007669"/>
    <property type="project" value="UniProtKB-KW"/>
</dbReference>
<keyword evidence="5 14" id="KW-1003">Cell membrane</keyword>
<evidence type="ECO:0000256" key="1">
    <source>
        <dbReference type="ARBA" id="ARBA00004651"/>
    </source>
</evidence>
<comment type="miscellaneous">
    <text evidence="14">Bacitracin is thought to be involved in the inhibition of peptidoglycan synthesis by sequestering undecaprenyl diphosphate, thereby reducing the pool of lipid carrier available.</text>
</comment>
<feature type="transmembrane region" description="Helical" evidence="14">
    <location>
        <begin position="12"/>
        <end position="31"/>
    </location>
</feature>
<dbReference type="GO" id="GO:0050380">
    <property type="term" value="F:undecaprenyl-diphosphatase activity"/>
    <property type="evidence" value="ECO:0007669"/>
    <property type="project" value="UniProtKB-UniRule"/>
</dbReference>
<comment type="function">
    <text evidence="14">Catalyzes the dephosphorylation of undecaprenyl diphosphate (UPP). Confers resistance to bacitracin.</text>
</comment>
<sequence>MKLNMIKRFGRIVLPVICTVISLVVASAVLATPSPEFPSSERKIAVWEAAVLGVVEGITEYLPISSTGHLILANHALGMTEFSETRGPLGALMKKNDALDSFNIVIQLGAILAVLGLYRKRVGQMLGGLSGAAKALVSRQPVASLAETEQQGLKLLGLLLVAFLPAAVFGKLFHEPIEAYLFGPLPVVYALVAGGVLMIGVEYFFWIRDRNRPRISDINAMVYRQALFIGMMQVVSMWPGTSRSMITMIAGLMIGLDMIAAAEFSFLLALPTLGAATLYSWYMHWHVLDDSAGMLALAVGLAVSWLTAVISVKALVKWLTHHGLIPFGVFRILLAGVLLVYFWQWR</sequence>
<feature type="transmembrane region" description="Helical" evidence="14">
    <location>
        <begin position="294"/>
        <end position="312"/>
    </location>
</feature>
<dbReference type="EC" id="3.6.1.27" evidence="3 14"/>
<keyword evidence="9 14" id="KW-0472">Membrane</keyword>
<evidence type="ECO:0000256" key="6">
    <source>
        <dbReference type="ARBA" id="ARBA00022692"/>
    </source>
</evidence>
<protein>
    <recommendedName>
        <fullName evidence="4 14">Undecaprenyl-diphosphatase</fullName>
        <ecNumber evidence="3 14">3.6.1.27</ecNumber>
    </recommendedName>
    <alternativeName>
        <fullName evidence="12 14">Bacitracin resistance protein</fullName>
    </alternativeName>
    <alternativeName>
        <fullName evidence="11 14">Undecaprenyl pyrophosphate phosphatase</fullName>
    </alternativeName>
</protein>
<proteinExistence type="inferred from homology"/>
<dbReference type="GO" id="GO:0005886">
    <property type="term" value="C:plasma membrane"/>
    <property type="evidence" value="ECO:0007669"/>
    <property type="project" value="UniProtKB-SubCell"/>
</dbReference>
<dbReference type="PANTHER" id="PTHR30622">
    <property type="entry name" value="UNDECAPRENYL-DIPHOSPHATASE"/>
    <property type="match status" value="1"/>
</dbReference>
<organism evidence="15 16">
    <name type="scientific">Syntrophus gentianae</name>
    <dbReference type="NCBI Taxonomy" id="43775"/>
    <lineage>
        <taxon>Bacteria</taxon>
        <taxon>Pseudomonadati</taxon>
        <taxon>Thermodesulfobacteriota</taxon>
        <taxon>Syntrophia</taxon>
        <taxon>Syntrophales</taxon>
        <taxon>Syntrophaceae</taxon>
        <taxon>Syntrophus</taxon>
    </lineage>
</organism>
<dbReference type="HAMAP" id="MF_01006">
    <property type="entry name" value="Undec_diphosphatase"/>
    <property type="match status" value="1"/>
</dbReference>
<keyword evidence="14" id="KW-0961">Cell wall biogenesis/degradation</keyword>
<evidence type="ECO:0000256" key="13">
    <source>
        <dbReference type="ARBA" id="ARBA00047594"/>
    </source>
</evidence>
<dbReference type="InterPro" id="IPR003824">
    <property type="entry name" value="UppP"/>
</dbReference>
<evidence type="ECO:0000256" key="9">
    <source>
        <dbReference type="ARBA" id="ARBA00023136"/>
    </source>
</evidence>
<feature type="transmembrane region" description="Helical" evidence="14">
    <location>
        <begin position="186"/>
        <end position="206"/>
    </location>
</feature>
<feature type="transmembrane region" description="Helical" evidence="14">
    <location>
        <begin position="155"/>
        <end position="174"/>
    </location>
</feature>
<evidence type="ECO:0000256" key="7">
    <source>
        <dbReference type="ARBA" id="ARBA00022801"/>
    </source>
</evidence>
<keyword evidence="10 14" id="KW-0046">Antibiotic resistance</keyword>
<dbReference type="RefSeq" id="WP_093884457.1">
    <property type="nucleotide sequence ID" value="NZ_FOBS01000029.1"/>
</dbReference>
<comment type="similarity">
    <text evidence="2 14">Belongs to the UppP family.</text>
</comment>
<evidence type="ECO:0000256" key="3">
    <source>
        <dbReference type="ARBA" id="ARBA00012374"/>
    </source>
</evidence>
<dbReference type="GO" id="GO:0009252">
    <property type="term" value="P:peptidoglycan biosynthetic process"/>
    <property type="evidence" value="ECO:0007669"/>
    <property type="project" value="UniProtKB-KW"/>
</dbReference>
<dbReference type="AlphaFoldDB" id="A0A1H7ZZQ7"/>
<feature type="transmembrane region" description="Helical" evidence="14">
    <location>
        <begin position="324"/>
        <end position="343"/>
    </location>
</feature>
<dbReference type="STRING" id="43775.SAMN04489760_12919"/>
<keyword evidence="16" id="KW-1185">Reference proteome</keyword>